<accession>A0A386H1T7</accession>
<sequence>MDDNSKSNILEKLDKLRAIFSSVEDQSKNIEKEHDGIYMFFSFDIVNSTSFKEKFQDKWRGVISAFYDISEKVMTAVINNKEFSKIETWKYVGDEILFYKKLSSRKELLWNVRCAYYAQELIYKKLCDSDEDKIVKPNIHIKTTVWIGKCSEKTNDSKNQIYASYEKVNNEEKYGAKTLKIDFLGPDIDAGFRISKYAEKGKLVVSAKLACLLYKLMIGNDEILTSEEKMIIKSCLKIVSYEQLKGVWGNRHYPIVWFDHNWDRPNDMFDYDDYFISKIARNILTCNSEFEKSIYTLDILPKVYDDINRENDIDDILDYLEKLENGEIKREMIDSTRKNYVNSEVHCVAMCFYNNEEVFVAKRSNNRKRFKGAWDLGYGKINNNEKWTECLKKEYKENFDLDLKFEEDITPIATYYLNKDGIIIPGIIFAADVEKKQEKLNTVKYSEVAWVKIKDIDEFFNDKDTVDKLVYNIKKAVKIRQLQI</sequence>
<evidence type="ECO:0000313" key="4">
    <source>
        <dbReference type="Proteomes" id="UP000266301"/>
    </source>
</evidence>
<dbReference type="EMBL" id="CP032416">
    <property type="protein sequence ID" value="AYD39626.1"/>
    <property type="molecule type" value="Genomic_DNA"/>
</dbReference>
<dbReference type="KEGG" id="cfer:D4Z93_03355"/>
<dbReference type="SUPFAM" id="SSF55811">
    <property type="entry name" value="Nudix"/>
    <property type="match status" value="1"/>
</dbReference>
<evidence type="ECO:0000313" key="3">
    <source>
        <dbReference type="EMBL" id="AYD39626.1"/>
    </source>
</evidence>
<evidence type="ECO:0000313" key="2">
    <source>
        <dbReference type="EMBL" id="AYD39608.1"/>
    </source>
</evidence>
<proteinExistence type="predicted"/>
<dbReference type="Pfam" id="PF00293">
    <property type="entry name" value="NUDIX"/>
    <property type="match status" value="1"/>
</dbReference>
<dbReference type="AlphaFoldDB" id="A0A386H1T7"/>
<dbReference type="PROSITE" id="PS51462">
    <property type="entry name" value="NUDIX"/>
    <property type="match status" value="1"/>
</dbReference>
<organism evidence="3 4">
    <name type="scientific">Clostridium fermenticellae</name>
    <dbReference type="NCBI Taxonomy" id="2068654"/>
    <lineage>
        <taxon>Bacteria</taxon>
        <taxon>Bacillati</taxon>
        <taxon>Bacillota</taxon>
        <taxon>Clostridia</taxon>
        <taxon>Eubacteriales</taxon>
        <taxon>Clostridiaceae</taxon>
        <taxon>Clostridium</taxon>
    </lineage>
</organism>
<dbReference type="RefSeq" id="WP_119970396.1">
    <property type="nucleotide sequence ID" value="NZ_CP032416.1"/>
</dbReference>
<evidence type="ECO:0000259" key="1">
    <source>
        <dbReference type="PROSITE" id="PS51462"/>
    </source>
</evidence>
<gene>
    <name evidence="2" type="ORF">D4Z93_03355</name>
    <name evidence="3" type="ORF">D4Z93_03450</name>
</gene>
<dbReference type="OrthoDB" id="326253at2"/>
<dbReference type="EMBL" id="CP032416">
    <property type="protein sequence ID" value="AYD39608.1"/>
    <property type="molecule type" value="Genomic_DNA"/>
</dbReference>
<dbReference type="InterPro" id="IPR015797">
    <property type="entry name" value="NUDIX_hydrolase-like_dom_sf"/>
</dbReference>
<dbReference type="Gene3D" id="3.30.70.1230">
    <property type="entry name" value="Nucleotide cyclase"/>
    <property type="match status" value="1"/>
</dbReference>
<keyword evidence="4" id="KW-1185">Reference proteome</keyword>
<reference evidence="3" key="1">
    <citation type="submission" date="2018-09" db="EMBL/GenBank/DDBJ databases">
        <authorList>
            <person name="Xu P.-X."/>
            <person name="Chai L.-J."/>
            <person name="Qiu T."/>
            <person name="Zhang X.-J."/>
            <person name="Lu Z.-M."/>
            <person name="Xiao C."/>
            <person name="Wang S.-T."/>
            <person name="Shen C.-H."/>
            <person name="Shi J.-S."/>
            <person name="Xu Z.-H."/>
        </authorList>
    </citation>
    <scope>NUCLEOTIDE SEQUENCE</scope>
    <source>
        <strain evidence="3">JN500901</strain>
    </source>
</reference>
<dbReference type="Gene3D" id="3.90.79.10">
    <property type="entry name" value="Nucleoside Triphosphate Pyrophosphohydrolase"/>
    <property type="match status" value="1"/>
</dbReference>
<reference evidence="3 4" key="2">
    <citation type="journal article" date="2019" name="Int. J. Syst. Evol. Microbiol.">
        <title>Clostridium fermenticellae sp. nov., isolated from the mud in a fermentation cellar for the production of the Chinese liquor, baijiu.</title>
        <authorList>
            <person name="Xu P.X."/>
            <person name="Chai L.J."/>
            <person name="Qiu T."/>
            <person name="Zhang X.J."/>
            <person name="Lu Z.M."/>
            <person name="Xiao C."/>
            <person name="Wang S.T."/>
            <person name="Shen C.H."/>
            <person name="Shi J.S."/>
            <person name="Xu Z.H."/>
        </authorList>
    </citation>
    <scope>NUCLEOTIDE SEQUENCE [LARGE SCALE GENOMIC DNA]</scope>
    <source>
        <strain evidence="3 4">JN500901</strain>
    </source>
</reference>
<dbReference type="KEGG" id="cfer:D4Z93_03450"/>
<dbReference type="Proteomes" id="UP000266301">
    <property type="component" value="Chromosome"/>
</dbReference>
<dbReference type="InterPro" id="IPR029787">
    <property type="entry name" value="Nucleotide_cyclase"/>
</dbReference>
<protein>
    <submittedName>
        <fullName evidence="3">NUDIX domain-containing protein</fullName>
    </submittedName>
</protein>
<feature type="domain" description="Nudix hydrolase" evidence="1">
    <location>
        <begin position="343"/>
        <end position="474"/>
    </location>
</feature>
<name>A0A386H1T7_9CLOT</name>
<dbReference type="InterPro" id="IPR000086">
    <property type="entry name" value="NUDIX_hydrolase_dom"/>
</dbReference>